<reference evidence="8" key="1">
    <citation type="submission" date="2022-03" db="EMBL/GenBank/DDBJ databases">
        <authorList>
            <person name="Alioto T."/>
            <person name="Alioto T."/>
            <person name="Gomez Garrido J."/>
        </authorList>
    </citation>
    <scope>NUCLEOTIDE SEQUENCE</scope>
</reference>
<accession>A0AAD1SRL9</accession>
<evidence type="ECO:0000256" key="1">
    <source>
        <dbReference type="ARBA" id="ARBA00022741"/>
    </source>
</evidence>
<dbReference type="EMBL" id="OW240918">
    <property type="protein sequence ID" value="CAH2308208.1"/>
    <property type="molecule type" value="Genomic_DNA"/>
</dbReference>
<organism evidence="8 9">
    <name type="scientific">Pelobates cultripes</name>
    <name type="common">Western spadefoot toad</name>
    <dbReference type="NCBI Taxonomy" id="61616"/>
    <lineage>
        <taxon>Eukaryota</taxon>
        <taxon>Metazoa</taxon>
        <taxon>Chordata</taxon>
        <taxon>Craniata</taxon>
        <taxon>Vertebrata</taxon>
        <taxon>Euteleostomi</taxon>
        <taxon>Amphibia</taxon>
        <taxon>Batrachia</taxon>
        <taxon>Anura</taxon>
        <taxon>Pelobatoidea</taxon>
        <taxon>Pelobatidae</taxon>
        <taxon>Pelobates</taxon>
    </lineage>
</organism>
<dbReference type="GO" id="GO:0003924">
    <property type="term" value="F:GTPase activity"/>
    <property type="evidence" value="ECO:0007669"/>
    <property type="project" value="InterPro"/>
</dbReference>
<dbReference type="Gene3D" id="1.20.1000.10">
    <property type="entry name" value="Guanylate-binding protein, C-terminal domain"/>
    <property type="match status" value="1"/>
</dbReference>
<keyword evidence="5" id="KW-0175">Coiled coil</keyword>
<keyword evidence="2" id="KW-0378">Hydrolase</keyword>
<dbReference type="InterPro" id="IPR003191">
    <property type="entry name" value="Guanylate-bd/ATL_C"/>
</dbReference>
<keyword evidence="9" id="KW-1185">Reference proteome</keyword>
<comment type="similarity">
    <text evidence="4">Belongs to the TRAFAC class dynamin-like GTPase superfamily. GB1/RHD3 GTPase family.</text>
</comment>
<feature type="domain" description="GB1/RHD3-type G" evidence="7">
    <location>
        <begin position="36"/>
        <end position="141"/>
    </location>
</feature>
<dbReference type="SUPFAM" id="SSF48340">
    <property type="entry name" value="Interferon-induced guanylate-binding protein 1 (GBP1), C-terminal domain"/>
    <property type="match status" value="1"/>
</dbReference>
<gene>
    <name evidence="8" type="ORF">PECUL_23A054666</name>
</gene>
<evidence type="ECO:0000259" key="7">
    <source>
        <dbReference type="PROSITE" id="PS51715"/>
    </source>
</evidence>
<evidence type="ECO:0000256" key="3">
    <source>
        <dbReference type="ARBA" id="ARBA00023134"/>
    </source>
</evidence>
<dbReference type="Pfam" id="PF02263">
    <property type="entry name" value="GBP"/>
    <property type="match status" value="1"/>
</dbReference>
<evidence type="ECO:0000256" key="2">
    <source>
        <dbReference type="ARBA" id="ARBA00022801"/>
    </source>
</evidence>
<dbReference type="InterPro" id="IPR030386">
    <property type="entry name" value="G_GB1_RHD3_dom"/>
</dbReference>
<dbReference type="PANTHER" id="PTHR10751">
    <property type="entry name" value="GUANYLATE BINDING PROTEIN"/>
    <property type="match status" value="1"/>
</dbReference>
<evidence type="ECO:0000313" key="9">
    <source>
        <dbReference type="Proteomes" id="UP001295444"/>
    </source>
</evidence>
<sequence>MPPIPPVTQPICLIENDVGKKMRVNPEAQKVLEKISHPLVVVSIVGPYRSGKSSLINMLAGDQRGGFPVGHTVEAKTRGIWMRCVPHSDHTLILLDTEGLGDVMKGSQHNDFAILSLATLISSVMIYNEKTTINQDALEKLYKMSEQSEWILDRISREDGDFGVPTSSTPSMEDEGNQQEDFVRKSKELSRYIHENAKVKTLQGGQPMTGPLLGKLIPTYIDVVSRHHFSILVDQISHISVEHNEQIIASATKLYEDKMGSKCINTEREFQDLHDACMDEAMLYFQGRYFKDPNEERTKSEDKLKTTLMKKKDDVWKMWKDSSEKTCKDLIQRLSKSLKVKPDQQHYHAAGGHQKFTRDKIRLVSEYNKEAKKGVMAEHVLQDYLKEIEPLEDIIKQTEKKLSEKKDQKYKVDNMTDTSQLSRYISNYRLEIRKYDRILIQMMGFVGHGKSSFVNSCLYAMSSKGFQDLAGEGRTNEAETMIRKAYPLTETIVLVDNPGFTKLDSSEICAQLSNCAGLSKDVVWGVNEGLKPMTERKDYKPDIIVPVLIHSAKYSLNDQECTSMKDCITSSHKVSVGSSVTVTLQENTIQEFFRTSVPSKEGNLANTSSPPLIFQELLRNDNPPPLANFKRDSKDNTIPSVREGKQ</sequence>
<feature type="coiled-coil region" evidence="5">
    <location>
        <begin position="381"/>
        <end position="408"/>
    </location>
</feature>
<evidence type="ECO:0000256" key="6">
    <source>
        <dbReference type="SAM" id="MobiDB-lite"/>
    </source>
</evidence>
<dbReference type="InterPro" id="IPR036543">
    <property type="entry name" value="Guanylate-bd_C_sf"/>
</dbReference>
<dbReference type="Gene3D" id="3.40.50.300">
    <property type="entry name" value="P-loop containing nucleotide triphosphate hydrolases"/>
    <property type="match status" value="1"/>
</dbReference>
<keyword evidence="3" id="KW-0342">GTP-binding</keyword>
<dbReference type="SUPFAM" id="SSF52540">
    <property type="entry name" value="P-loop containing nucleoside triphosphate hydrolases"/>
    <property type="match status" value="2"/>
</dbReference>
<dbReference type="PROSITE" id="PS51715">
    <property type="entry name" value="G_GB1_RHD3"/>
    <property type="match status" value="1"/>
</dbReference>
<feature type="region of interest" description="Disordered" evidence="6">
    <location>
        <begin position="623"/>
        <end position="646"/>
    </location>
</feature>
<dbReference type="InterPro" id="IPR015894">
    <property type="entry name" value="Guanylate-bd_N"/>
</dbReference>
<evidence type="ECO:0000313" key="8">
    <source>
        <dbReference type="EMBL" id="CAH2308208.1"/>
    </source>
</evidence>
<proteinExistence type="inferred from homology"/>
<dbReference type="GO" id="GO:0005525">
    <property type="term" value="F:GTP binding"/>
    <property type="evidence" value="ECO:0007669"/>
    <property type="project" value="UniProtKB-KW"/>
</dbReference>
<evidence type="ECO:0000256" key="4">
    <source>
        <dbReference type="PROSITE-ProRule" id="PRU01052"/>
    </source>
</evidence>
<dbReference type="Proteomes" id="UP001295444">
    <property type="component" value="Chromosome 07"/>
</dbReference>
<dbReference type="AlphaFoldDB" id="A0AAD1SRL9"/>
<dbReference type="InterPro" id="IPR027417">
    <property type="entry name" value="P-loop_NTPase"/>
</dbReference>
<name>A0AAD1SRL9_PELCU</name>
<protein>
    <submittedName>
        <fullName evidence="8">Guanylate-binding 7-like isoform X2</fullName>
    </submittedName>
</protein>
<evidence type="ECO:0000256" key="5">
    <source>
        <dbReference type="SAM" id="Coils"/>
    </source>
</evidence>
<keyword evidence="1" id="KW-0547">Nucleotide-binding</keyword>
<dbReference type="Pfam" id="PF02841">
    <property type="entry name" value="GBP_C"/>
    <property type="match status" value="1"/>
</dbReference>